<evidence type="ECO:0000256" key="7">
    <source>
        <dbReference type="ARBA" id="ARBA00022692"/>
    </source>
</evidence>
<evidence type="ECO:0000256" key="6">
    <source>
        <dbReference type="ARBA" id="ARBA00022519"/>
    </source>
</evidence>
<keyword evidence="10 13" id="KW-1133">Transmembrane helix</keyword>
<keyword evidence="8" id="KW-0283">Flagellar rotation</keyword>
<protein>
    <submittedName>
        <fullName evidence="16">Chemotaxis protein MotA</fullName>
    </submittedName>
</protein>
<feature type="transmembrane region" description="Helical" evidence="13">
    <location>
        <begin position="236"/>
        <end position="257"/>
    </location>
</feature>
<feature type="transmembrane region" description="Helical" evidence="13">
    <location>
        <begin position="171"/>
        <end position="188"/>
    </location>
</feature>
<keyword evidence="7 13" id="KW-0812">Transmembrane</keyword>
<dbReference type="PANTHER" id="PTHR30433:SF4">
    <property type="entry name" value="MOTILITY PROTEIN A"/>
    <property type="match status" value="1"/>
</dbReference>
<dbReference type="Pfam" id="PF20560">
    <property type="entry name" value="MotA_N"/>
    <property type="match status" value="1"/>
</dbReference>
<evidence type="ECO:0000313" key="16">
    <source>
        <dbReference type="EMBL" id="KWT92844.1"/>
    </source>
</evidence>
<keyword evidence="17" id="KW-1185">Reference proteome</keyword>
<keyword evidence="9" id="KW-0375">Hydrogen ion transport</keyword>
<keyword evidence="3" id="KW-0813">Transport</keyword>
<evidence type="ECO:0000256" key="8">
    <source>
        <dbReference type="ARBA" id="ARBA00022779"/>
    </source>
</evidence>
<dbReference type="PROSITE" id="PS01307">
    <property type="entry name" value="MOTA"/>
    <property type="match status" value="1"/>
</dbReference>
<organism evidence="16 17">
    <name type="scientific">Candidatus Magnetominusculus xianensis</name>
    <dbReference type="NCBI Taxonomy" id="1748249"/>
    <lineage>
        <taxon>Bacteria</taxon>
        <taxon>Pseudomonadati</taxon>
        <taxon>Nitrospirota</taxon>
        <taxon>Nitrospiria</taxon>
        <taxon>Nitrospirales</taxon>
        <taxon>Nitrospiraceae</taxon>
        <taxon>Candidatus Magnetominusculus</taxon>
    </lineage>
</organism>
<evidence type="ECO:0000259" key="14">
    <source>
        <dbReference type="Pfam" id="PF01618"/>
    </source>
</evidence>
<evidence type="ECO:0000256" key="12">
    <source>
        <dbReference type="ARBA" id="ARBA00023136"/>
    </source>
</evidence>
<keyword evidence="5" id="KW-0145">Chemotaxis</keyword>
<evidence type="ECO:0000256" key="1">
    <source>
        <dbReference type="ARBA" id="ARBA00004429"/>
    </source>
</evidence>
<feature type="transmembrane region" description="Helical" evidence="13">
    <location>
        <begin position="200"/>
        <end position="224"/>
    </location>
</feature>
<accession>A0ABR5SIS2</accession>
<comment type="caution">
    <text evidence="16">The sequence shown here is derived from an EMBL/GenBank/DDBJ whole genome shotgun (WGS) entry which is preliminary data.</text>
</comment>
<proteinExistence type="inferred from homology"/>
<evidence type="ECO:0000256" key="13">
    <source>
        <dbReference type="SAM" id="Phobius"/>
    </source>
</evidence>
<dbReference type="EMBL" id="LNQR01000019">
    <property type="protein sequence ID" value="KWT92844.1"/>
    <property type="molecule type" value="Genomic_DNA"/>
</dbReference>
<sequence>MTVLIGMFMVMGSIIGGFLIEHGNLATLLNPPELLIIFGAASGSLVVGSPMKVVKAVIASFASILKEGGATKAEYLEMLALLFIVFSKVRKEGLISIEQDVEEPGKSPMFTKYKSVISNHHAMRFICDNLKVIITTNMPPHELADLLDIDIEASAHEEMLPVMAIQKMGDALPGFGIVAAVLGVVLTMEKISEPPAVLGHSIGAALVGTFLGILLCYGFVGPIAQNLEIKVKEGEIMFYVIKTALVAFVGGAAPQIAVEAGRRAIPGHDRPTFAELEAAVRK</sequence>
<keyword evidence="4" id="KW-1003">Cell membrane</keyword>
<name>A0ABR5SIS2_9BACT</name>
<dbReference type="InterPro" id="IPR047055">
    <property type="entry name" value="MotA-like"/>
</dbReference>
<dbReference type="InterPro" id="IPR000540">
    <property type="entry name" value="Flag_MotA_CS"/>
</dbReference>
<dbReference type="InterPro" id="IPR046786">
    <property type="entry name" value="MotA_N"/>
</dbReference>
<evidence type="ECO:0000259" key="15">
    <source>
        <dbReference type="Pfam" id="PF20560"/>
    </source>
</evidence>
<feature type="domain" description="MotA/TolQ/ExbB proton channel" evidence="14">
    <location>
        <begin position="124"/>
        <end position="233"/>
    </location>
</feature>
<keyword evidence="11" id="KW-0406">Ion transport</keyword>
<evidence type="ECO:0000256" key="10">
    <source>
        <dbReference type="ARBA" id="ARBA00022989"/>
    </source>
</evidence>
<comment type="similarity">
    <text evidence="2">Belongs to the MotA family.</text>
</comment>
<dbReference type="InterPro" id="IPR002898">
    <property type="entry name" value="MotA_ExbB_proton_chnl"/>
</dbReference>
<evidence type="ECO:0000256" key="11">
    <source>
        <dbReference type="ARBA" id="ARBA00023065"/>
    </source>
</evidence>
<feature type="transmembrane region" description="Helical" evidence="13">
    <location>
        <begin position="7"/>
        <end position="28"/>
    </location>
</feature>
<feature type="transmembrane region" description="Helical" evidence="13">
    <location>
        <begin position="34"/>
        <end position="54"/>
    </location>
</feature>
<evidence type="ECO:0000256" key="2">
    <source>
        <dbReference type="ARBA" id="ARBA00008038"/>
    </source>
</evidence>
<feature type="domain" description="Motility protein A N-terminal" evidence="15">
    <location>
        <begin position="4"/>
        <end position="93"/>
    </location>
</feature>
<keyword evidence="12 13" id="KW-0472">Membrane</keyword>
<comment type="subcellular location">
    <subcellularLocation>
        <location evidence="1">Cell inner membrane</location>
        <topology evidence="1">Multi-pass membrane protein</topology>
    </subcellularLocation>
</comment>
<evidence type="ECO:0000256" key="9">
    <source>
        <dbReference type="ARBA" id="ARBA00022781"/>
    </source>
</evidence>
<dbReference type="InterPro" id="IPR022522">
    <property type="entry name" value="Flagellar_motor_stator_MotA"/>
</dbReference>
<evidence type="ECO:0000256" key="5">
    <source>
        <dbReference type="ARBA" id="ARBA00022500"/>
    </source>
</evidence>
<evidence type="ECO:0000256" key="4">
    <source>
        <dbReference type="ARBA" id="ARBA00022475"/>
    </source>
</evidence>
<evidence type="ECO:0000256" key="3">
    <source>
        <dbReference type="ARBA" id="ARBA00022448"/>
    </source>
</evidence>
<evidence type="ECO:0000313" key="17">
    <source>
        <dbReference type="Proteomes" id="UP000060487"/>
    </source>
</evidence>
<reference evidence="16 17" key="1">
    <citation type="submission" date="2015-11" db="EMBL/GenBank/DDBJ databases">
        <authorList>
            <person name="Lin W."/>
        </authorList>
    </citation>
    <scope>NUCLEOTIDE SEQUENCE [LARGE SCALE GENOMIC DNA]</scope>
    <source>
        <strain evidence="16 17">HCH-1</strain>
    </source>
</reference>
<dbReference type="NCBIfam" id="TIGR03818">
    <property type="entry name" value="MotA1"/>
    <property type="match status" value="1"/>
</dbReference>
<gene>
    <name evidence="16" type="primary">motA</name>
    <name evidence="16" type="ORF">ASN18_0430</name>
</gene>
<dbReference type="PANTHER" id="PTHR30433">
    <property type="entry name" value="CHEMOTAXIS PROTEIN MOTA"/>
    <property type="match status" value="1"/>
</dbReference>
<dbReference type="Proteomes" id="UP000060487">
    <property type="component" value="Unassembled WGS sequence"/>
</dbReference>
<dbReference type="Pfam" id="PF01618">
    <property type="entry name" value="MotA_ExbB"/>
    <property type="match status" value="1"/>
</dbReference>
<dbReference type="RefSeq" id="WP_085050957.1">
    <property type="nucleotide sequence ID" value="NZ_LNQR01000019.1"/>
</dbReference>
<keyword evidence="6" id="KW-0997">Cell inner membrane</keyword>